<sequence length="56" mass="6164">MNPLPIILSSFSEALVPFIFQLPATSGRIPGVMVCFSGRYQALALTTKIRPQSNRQ</sequence>
<dbReference type="HOGENOM" id="CLU_3011196_0_0_5"/>
<dbReference type="KEGG" id="mlo:msr0611"/>
<protein>
    <submittedName>
        <fullName evidence="1">Msr0611 protein</fullName>
    </submittedName>
</protein>
<organism evidence="1 2">
    <name type="scientific">Mesorhizobium japonicum (strain LMG 29417 / CECT 9101 / MAFF 303099)</name>
    <name type="common">Mesorhizobium loti (strain MAFF 303099)</name>
    <dbReference type="NCBI Taxonomy" id="266835"/>
    <lineage>
        <taxon>Bacteria</taxon>
        <taxon>Pseudomonadati</taxon>
        <taxon>Pseudomonadota</taxon>
        <taxon>Alphaproteobacteria</taxon>
        <taxon>Hyphomicrobiales</taxon>
        <taxon>Phyllobacteriaceae</taxon>
        <taxon>Mesorhizobium</taxon>
    </lineage>
</organism>
<evidence type="ECO:0000313" key="2">
    <source>
        <dbReference type="Proteomes" id="UP000000552"/>
    </source>
</evidence>
<dbReference type="AlphaFoldDB" id="Q98ME6"/>
<dbReference type="Proteomes" id="UP000000552">
    <property type="component" value="Chromosome"/>
</dbReference>
<dbReference type="EMBL" id="BA000012">
    <property type="protein sequence ID" value="BAB48167.1"/>
    <property type="molecule type" value="Genomic_DNA"/>
</dbReference>
<name>Q98ME6_RHILO</name>
<evidence type="ECO:0000313" key="1">
    <source>
        <dbReference type="EMBL" id="BAB48167.1"/>
    </source>
</evidence>
<gene>
    <name evidence="1" type="ordered locus">msr0611</name>
</gene>
<reference evidence="1 2" key="1">
    <citation type="journal article" date="2000" name="DNA Res.">
        <title>Complete genome structure of the nitrogen-fixing symbiotic bacterium Mesorhizobium loti.</title>
        <authorList>
            <person name="Kaneko T."/>
            <person name="Nakamura Y."/>
            <person name="Sato S."/>
            <person name="Asamizu E."/>
            <person name="Kato T."/>
            <person name="Sasamoto S."/>
            <person name="Watanabe A."/>
            <person name="Idesawa K."/>
            <person name="Ishikawa A."/>
            <person name="Kawashima K."/>
            <person name="Kimura T."/>
            <person name="Kishida Y."/>
            <person name="Kiyokawa C."/>
            <person name="Kohara M."/>
            <person name="Matsumoto M."/>
            <person name="Matsuno A."/>
            <person name="Mochizuki Y."/>
            <person name="Nakayama S."/>
            <person name="Nakazaki N."/>
            <person name="Shimpo S."/>
            <person name="Sugimoto M."/>
            <person name="Takeuchi C."/>
            <person name="Yamada M."/>
            <person name="Tabata S."/>
        </authorList>
    </citation>
    <scope>NUCLEOTIDE SEQUENCE [LARGE SCALE GENOMIC DNA]</scope>
    <source>
        <strain evidence="2">LMG 29417 / CECT 9101 / MAFF 303099</strain>
    </source>
</reference>
<proteinExistence type="predicted"/>
<accession>Q98ME6</accession>